<name>A0A0P0XQ48_ORYSJ</name>
<dbReference type="Proteomes" id="UP000059680">
    <property type="component" value="Chromosome 9"/>
</dbReference>
<evidence type="ECO:0000313" key="1">
    <source>
        <dbReference type="EMBL" id="BAT09302.1"/>
    </source>
</evidence>
<sequence length="101" mass="11228">MRIPFRPILLAARSSESGPAHRFNNSGRRLPVFFLGFNPTELPVPGTMSGGSWRAPSSGERYERATVLDACLQLPRVLLETRDPAVQVSIPPQLMLRNIFP</sequence>
<organism evidence="1 2">
    <name type="scientific">Oryza sativa subsp. japonica</name>
    <name type="common">Rice</name>
    <dbReference type="NCBI Taxonomy" id="39947"/>
    <lineage>
        <taxon>Eukaryota</taxon>
        <taxon>Viridiplantae</taxon>
        <taxon>Streptophyta</taxon>
        <taxon>Embryophyta</taxon>
        <taxon>Tracheophyta</taxon>
        <taxon>Spermatophyta</taxon>
        <taxon>Magnoliopsida</taxon>
        <taxon>Liliopsida</taxon>
        <taxon>Poales</taxon>
        <taxon>Poaceae</taxon>
        <taxon>BOP clade</taxon>
        <taxon>Oryzoideae</taxon>
        <taxon>Oryzeae</taxon>
        <taxon>Oryzinae</taxon>
        <taxon>Oryza</taxon>
        <taxon>Oryza sativa</taxon>
    </lineage>
</organism>
<reference evidence="1 2" key="2">
    <citation type="journal article" date="2013" name="Plant Cell Physiol.">
        <title>Rice Annotation Project Database (RAP-DB): an integrative and interactive database for rice genomics.</title>
        <authorList>
            <person name="Sakai H."/>
            <person name="Lee S.S."/>
            <person name="Tanaka T."/>
            <person name="Numa H."/>
            <person name="Kim J."/>
            <person name="Kawahara Y."/>
            <person name="Wakimoto H."/>
            <person name="Yang C.C."/>
            <person name="Iwamoto M."/>
            <person name="Abe T."/>
            <person name="Yamada Y."/>
            <person name="Muto A."/>
            <person name="Inokuchi H."/>
            <person name="Ikemura T."/>
            <person name="Matsumoto T."/>
            <person name="Sasaki T."/>
            <person name="Itoh T."/>
        </authorList>
    </citation>
    <scope>NUCLEOTIDE SEQUENCE [LARGE SCALE GENOMIC DNA]</scope>
    <source>
        <strain evidence="2">cv. Nipponbare</strain>
    </source>
</reference>
<dbReference type="AlphaFoldDB" id="A0A0P0XQ48"/>
<gene>
    <name evidence="1" type="ordered locus">Os09g0550925</name>
    <name evidence="1" type="ORF">OSNPB_090550925</name>
</gene>
<dbReference type="EMBL" id="AP014965">
    <property type="protein sequence ID" value="BAT09302.1"/>
    <property type="molecule type" value="Genomic_DNA"/>
</dbReference>
<dbReference type="PaxDb" id="39947-A0A0P0XQ48"/>
<dbReference type="InParanoid" id="A0A0P0XQ48"/>
<protein>
    <submittedName>
        <fullName evidence="1">Os09g0550925 protein</fullName>
    </submittedName>
</protein>
<proteinExistence type="predicted"/>
<reference evidence="2" key="1">
    <citation type="journal article" date="2005" name="Nature">
        <title>The map-based sequence of the rice genome.</title>
        <authorList>
            <consortium name="International rice genome sequencing project (IRGSP)"/>
            <person name="Matsumoto T."/>
            <person name="Wu J."/>
            <person name="Kanamori H."/>
            <person name="Katayose Y."/>
            <person name="Fujisawa M."/>
            <person name="Namiki N."/>
            <person name="Mizuno H."/>
            <person name="Yamamoto K."/>
            <person name="Antonio B.A."/>
            <person name="Baba T."/>
            <person name="Sakata K."/>
            <person name="Nagamura Y."/>
            <person name="Aoki H."/>
            <person name="Arikawa K."/>
            <person name="Arita K."/>
            <person name="Bito T."/>
            <person name="Chiden Y."/>
            <person name="Fujitsuka N."/>
            <person name="Fukunaka R."/>
            <person name="Hamada M."/>
            <person name="Harada C."/>
            <person name="Hayashi A."/>
            <person name="Hijishita S."/>
            <person name="Honda M."/>
            <person name="Hosokawa S."/>
            <person name="Ichikawa Y."/>
            <person name="Idonuma A."/>
            <person name="Iijima M."/>
            <person name="Ikeda M."/>
            <person name="Ikeno M."/>
            <person name="Ito K."/>
            <person name="Ito S."/>
            <person name="Ito T."/>
            <person name="Ito Y."/>
            <person name="Ito Y."/>
            <person name="Iwabuchi A."/>
            <person name="Kamiya K."/>
            <person name="Karasawa W."/>
            <person name="Kurita K."/>
            <person name="Katagiri S."/>
            <person name="Kikuta A."/>
            <person name="Kobayashi H."/>
            <person name="Kobayashi N."/>
            <person name="Machita K."/>
            <person name="Maehara T."/>
            <person name="Masukawa M."/>
            <person name="Mizubayashi T."/>
            <person name="Mukai Y."/>
            <person name="Nagasaki H."/>
            <person name="Nagata Y."/>
            <person name="Naito S."/>
            <person name="Nakashima M."/>
            <person name="Nakama Y."/>
            <person name="Nakamichi Y."/>
            <person name="Nakamura M."/>
            <person name="Meguro A."/>
            <person name="Negishi M."/>
            <person name="Ohta I."/>
            <person name="Ohta T."/>
            <person name="Okamoto M."/>
            <person name="Ono N."/>
            <person name="Saji S."/>
            <person name="Sakaguchi M."/>
            <person name="Sakai K."/>
            <person name="Shibata M."/>
            <person name="Shimokawa T."/>
            <person name="Song J."/>
            <person name="Takazaki Y."/>
            <person name="Terasawa K."/>
            <person name="Tsugane M."/>
            <person name="Tsuji K."/>
            <person name="Ueda S."/>
            <person name="Waki K."/>
            <person name="Yamagata H."/>
            <person name="Yamamoto M."/>
            <person name="Yamamoto S."/>
            <person name="Yamane H."/>
            <person name="Yoshiki S."/>
            <person name="Yoshihara R."/>
            <person name="Yukawa K."/>
            <person name="Zhong H."/>
            <person name="Yano M."/>
            <person name="Yuan Q."/>
            <person name="Ouyang S."/>
            <person name="Liu J."/>
            <person name="Jones K.M."/>
            <person name="Gansberger K."/>
            <person name="Moffat K."/>
            <person name="Hill J."/>
            <person name="Bera J."/>
            <person name="Fadrosh D."/>
            <person name="Jin S."/>
            <person name="Johri S."/>
            <person name="Kim M."/>
            <person name="Overton L."/>
            <person name="Reardon M."/>
            <person name="Tsitrin T."/>
            <person name="Vuong H."/>
            <person name="Weaver B."/>
            <person name="Ciecko A."/>
            <person name="Tallon L."/>
            <person name="Jackson J."/>
            <person name="Pai G."/>
            <person name="Aken S.V."/>
            <person name="Utterback T."/>
            <person name="Reidmuller S."/>
            <person name="Feldblyum T."/>
            <person name="Hsiao J."/>
            <person name="Zismann V."/>
            <person name="Iobst S."/>
            <person name="de Vazeille A.R."/>
            <person name="Buell C.R."/>
            <person name="Ying K."/>
            <person name="Li Y."/>
            <person name="Lu T."/>
            <person name="Huang Y."/>
            <person name="Zhao Q."/>
            <person name="Feng Q."/>
            <person name="Zhang L."/>
            <person name="Zhu J."/>
            <person name="Weng Q."/>
            <person name="Mu J."/>
            <person name="Lu Y."/>
            <person name="Fan D."/>
            <person name="Liu Y."/>
            <person name="Guan J."/>
            <person name="Zhang Y."/>
            <person name="Yu S."/>
            <person name="Liu X."/>
            <person name="Zhang Y."/>
            <person name="Hong G."/>
            <person name="Han B."/>
            <person name="Choisne N."/>
            <person name="Demange N."/>
            <person name="Orjeda G."/>
            <person name="Samain S."/>
            <person name="Cattolico L."/>
            <person name="Pelletier E."/>
            <person name="Couloux A."/>
            <person name="Segurens B."/>
            <person name="Wincker P."/>
            <person name="D'Hont A."/>
            <person name="Scarpelli C."/>
            <person name="Weissenbach J."/>
            <person name="Salanoubat M."/>
            <person name="Quetier F."/>
            <person name="Yu Y."/>
            <person name="Kim H.R."/>
            <person name="Rambo T."/>
            <person name="Currie J."/>
            <person name="Collura K."/>
            <person name="Luo M."/>
            <person name="Yang T."/>
            <person name="Ammiraju J.S.S."/>
            <person name="Engler F."/>
            <person name="Soderlund C."/>
            <person name="Wing R.A."/>
            <person name="Palmer L.E."/>
            <person name="de la Bastide M."/>
            <person name="Spiegel L."/>
            <person name="Nascimento L."/>
            <person name="Zutavern T."/>
            <person name="O'Shaughnessy A."/>
            <person name="Dike S."/>
            <person name="Dedhia N."/>
            <person name="Preston R."/>
            <person name="Balija V."/>
            <person name="McCombie W.R."/>
            <person name="Chow T."/>
            <person name="Chen H."/>
            <person name="Chung M."/>
            <person name="Chen C."/>
            <person name="Shaw J."/>
            <person name="Wu H."/>
            <person name="Hsiao K."/>
            <person name="Chao Y."/>
            <person name="Chu M."/>
            <person name="Cheng C."/>
            <person name="Hour A."/>
            <person name="Lee P."/>
            <person name="Lin S."/>
            <person name="Lin Y."/>
            <person name="Liou J."/>
            <person name="Liu S."/>
            <person name="Hsing Y."/>
            <person name="Raghuvanshi S."/>
            <person name="Mohanty A."/>
            <person name="Bharti A.K."/>
            <person name="Gaur A."/>
            <person name="Gupta V."/>
            <person name="Kumar D."/>
            <person name="Ravi V."/>
            <person name="Vij S."/>
            <person name="Kapur A."/>
            <person name="Khurana P."/>
            <person name="Khurana P."/>
            <person name="Khurana J.P."/>
            <person name="Tyagi A.K."/>
            <person name="Gaikwad K."/>
            <person name="Singh A."/>
            <person name="Dalal V."/>
            <person name="Srivastava S."/>
            <person name="Dixit A."/>
            <person name="Pal A.K."/>
            <person name="Ghazi I.A."/>
            <person name="Yadav M."/>
            <person name="Pandit A."/>
            <person name="Bhargava A."/>
            <person name="Sureshbabu K."/>
            <person name="Batra K."/>
            <person name="Sharma T.R."/>
            <person name="Mohapatra T."/>
            <person name="Singh N.K."/>
            <person name="Messing J."/>
            <person name="Nelson A.B."/>
            <person name="Fuks G."/>
            <person name="Kavchok S."/>
            <person name="Keizer G."/>
            <person name="Linton E."/>
            <person name="Llaca V."/>
            <person name="Song R."/>
            <person name="Tanyolac B."/>
            <person name="Young S."/>
            <person name="Ho-Il K."/>
            <person name="Hahn J.H."/>
            <person name="Sangsakoo G."/>
            <person name="Vanavichit A."/>
            <person name="de Mattos Luiz.A.T."/>
            <person name="Zimmer P.D."/>
            <person name="Malone G."/>
            <person name="Dellagostin O."/>
            <person name="de Oliveira A.C."/>
            <person name="Bevan M."/>
            <person name="Bancroft I."/>
            <person name="Minx P."/>
            <person name="Cordum H."/>
            <person name="Wilson R."/>
            <person name="Cheng Z."/>
            <person name="Jin W."/>
            <person name="Jiang J."/>
            <person name="Leong S.A."/>
            <person name="Iwama H."/>
            <person name="Gojobori T."/>
            <person name="Itoh T."/>
            <person name="Niimura Y."/>
            <person name="Fujii Y."/>
            <person name="Habara T."/>
            <person name="Sakai H."/>
            <person name="Sato Y."/>
            <person name="Wilson G."/>
            <person name="Kumar K."/>
            <person name="McCouch S."/>
            <person name="Juretic N."/>
            <person name="Hoen D."/>
            <person name="Wright S."/>
            <person name="Bruskiewich R."/>
            <person name="Bureau T."/>
            <person name="Miyao A."/>
            <person name="Hirochika H."/>
            <person name="Nishikawa T."/>
            <person name="Kadowaki K."/>
            <person name="Sugiura M."/>
            <person name="Burr B."/>
            <person name="Sasaki T."/>
        </authorList>
    </citation>
    <scope>NUCLEOTIDE SEQUENCE [LARGE SCALE GENOMIC DNA]</scope>
    <source>
        <strain evidence="2">cv. Nipponbare</strain>
    </source>
</reference>
<evidence type="ECO:0000313" key="2">
    <source>
        <dbReference type="Proteomes" id="UP000059680"/>
    </source>
</evidence>
<keyword evidence="2" id="KW-1185">Reference proteome</keyword>
<accession>A0A0P0XQ48</accession>
<reference evidence="1 2" key="3">
    <citation type="journal article" date="2013" name="Rice">
        <title>Improvement of the Oryza sativa Nipponbare reference genome using next generation sequence and optical map data.</title>
        <authorList>
            <person name="Kawahara Y."/>
            <person name="de la Bastide M."/>
            <person name="Hamilton J.P."/>
            <person name="Kanamori H."/>
            <person name="McCombie W.R."/>
            <person name="Ouyang S."/>
            <person name="Schwartz D.C."/>
            <person name="Tanaka T."/>
            <person name="Wu J."/>
            <person name="Zhou S."/>
            <person name="Childs K.L."/>
            <person name="Davidson R.M."/>
            <person name="Lin H."/>
            <person name="Quesada-Ocampo L."/>
            <person name="Vaillancourt B."/>
            <person name="Sakai H."/>
            <person name="Lee S.S."/>
            <person name="Kim J."/>
            <person name="Numa H."/>
            <person name="Itoh T."/>
            <person name="Buell C.R."/>
            <person name="Matsumoto T."/>
        </authorList>
    </citation>
    <scope>NUCLEOTIDE SEQUENCE [LARGE SCALE GENOMIC DNA]</scope>
    <source>
        <strain evidence="2">cv. Nipponbare</strain>
    </source>
</reference>